<protein>
    <recommendedName>
        <fullName evidence="10">ABC transporter domain-containing protein</fullName>
    </recommendedName>
</protein>
<keyword evidence="7 9" id="KW-1133">Transmembrane helix</keyword>
<accession>A0A813NB18</accession>
<dbReference type="InterPro" id="IPR013525">
    <property type="entry name" value="ABC2_TM"/>
</dbReference>
<dbReference type="SUPFAM" id="SSF52540">
    <property type="entry name" value="P-loop containing nucleoside triphosphate hydrolases"/>
    <property type="match status" value="2"/>
</dbReference>
<dbReference type="PANTHER" id="PTHR19229:SF250">
    <property type="entry name" value="ABC TRANSPORTER DOMAIN-CONTAINING PROTEIN-RELATED"/>
    <property type="match status" value="1"/>
</dbReference>
<dbReference type="InterPro" id="IPR027417">
    <property type="entry name" value="P-loop_NTPase"/>
</dbReference>
<dbReference type="GO" id="GO:0140359">
    <property type="term" value="F:ABC-type transporter activity"/>
    <property type="evidence" value="ECO:0007669"/>
    <property type="project" value="InterPro"/>
</dbReference>
<feature type="domain" description="ABC transporter" evidence="10">
    <location>
        <begin position="955"/>
        <end position="1186"/>
    </location>
</feature>
<dbReference type="Proteomes" id="UP000663860">
    <property type="component" value="Unassembled WGS sequence"/>
</dbReference>
<keyword evidence="6" id="KW-0067">ATP-binding</keyword>
<feature type="transmembrane region" description="Helical" evidence="9">
    <location>
        <begin position="795"/>
        <end position="818"/>
    </location>
</feature>
<reference evidence="11" key="1">
    <citation type="submission" date="2021-02" db="EMBL/GenBank/DDBJ databases">
        <authorList>
            <person name="Nowell W R."/>
        </authorList>
    </citation>
    <scope>NUCLEOTIDE SEQUENCE</scope>
</reference>
<dbReference type="GO" id="GO:0016887">
    <property type="term" value="F:ATP hydrolysis activity"/>
    <property type="evidence" value="ECO:0007669"/>
    <property type="project" value="InterPro"/>
</dbReference>
<keyword evidence="5" id="KW-0547">Nucleotide-binding</keyword>
<gene>
    <name evidence="11" type="ORF">IZO911_LOCUS3215</name>
</gene>
<feature type="transmembrane region" description="Helical" evidence="9">
    <location>
        <begin position="884"/>
        <end position="905"/>
    </location>
</feature>
<evidence type="ECO:0000256" key="8">
    <source>
        <dbReference type="ARBA" id="ARBA00023136"/>
    </source>
</evidence>
<evidence type="ECO:0000256" key="9">
    <source>
        <dbReference type="SAM" id="Phobius"/>
    </source>
</evidence>
<dbReference type="Gene3D" id="3.40.50.300">
    <property type="entry name" value="P-loop containing nucleotide triphosphate hydrolases"/>
    <property type="match status" value="2"/>
</dbReference>
<dbReference type="CDD" id="cd03263">
    <property type="entry name" value="ABC_subfamily_A"/>
    <property type="match status" value="1"/>
</dbReference>
<dbReference type="Pfam" id="PF12698">
    <property type="entry name" value="ABC2_membrane_3"/>
    <property type="match status" value="1"/>
</dbReference>
<evidence type="ECO:0000256" key="7">
    <source>
        <dbReference type="ARBA" id="ARBA00022989"/>
    </source>
</evidence>
<feature type="transmembrane region" description="Helical" evidence="9">
    <location>
        <begin position="769"/>
        <end position="788"/>
    </location>
</feature>
<dbReference type="GO" id="GO:0005319">
    <property type="term" value="F:lipid transporter activity"/>
    <property type="evidence" value="ECO:0007669"/>
    <property type="project" value="TreeGrafter"/>
</dbReference>
<evidence type="ECO:0000259" key="10">
    <source>
        <dbReference type="PROSITE" id="PS50893"/>
    </source>
</evidence>
<evidence type="ECO:0000256" key="2">
    <source>
        <dbReference type="ARBA" id="ARBA00008869"/>
    </source>
</evidence>
<evidence type="ECO:0000256" key="6">
    <source>
        <dbReference type="ARBA" id="ARBA00022840"/>
    </source>
</evidence>
<evidence type="ECO:0000256" key="3">
    <source>
        <dbReference type="ARBA" id="ARBA00022448"/>
    </source>
</evidence>
<feature type="transmembrane region" description="Helical" evidence="9">
    <location>
        <begin position="830"/>
        <end position="853"/>
    </location>
</feature>
<dbReference type="InterPro" id="IPR003439">
    <property type="entry name" value="ABC_transporter-like_ATP-bd"/>
</dbReference>
<keyword evidence="4 9" id="KW-0812">Transmembrane</keyword>
<dbReference type="PANTHER" id="PTHR19229">
    <property type="entry name" value="ATP-BINDING CASSETTE TRANSPORTER SUBFAMILY A ABCA"/>
    <property type="match status" value="1"/>
</dbReference>
<keyword evidence="8 9" id="KW-0472">Membrane</keyword>
<dbReference type="EMBL" id="CAJNOE010000016">
    <property type="protein sequence ID" value="CAF0735904.1"/>
    <property type="molecule type" value="Genomic_DNA"/>
</dbReference>
<keyword evidence="3" id="KW-0813">Transport</keyword>
<proteinExistence type="inferred from homology"/>
<evidence type="ECO:0000313" key="11">
    <source>
        <dbReference type="EMBL" id="CAF0735904.1"/>
    </source>
</evidence>
<dbReference type="GO" id="GO:0016020">
    <property type="term" value="C:membrane"/>
    <property type="evidence" value="ECO:0007669"/>
    <property type="project" value="UniProtKB-SubCell"/>
</dbReference>
<dbReference type="GO" id="GO:0005524">
    <property type="term" value="F:ATP binding"/>
    <property type="evidence" value="ECO:0007669"/>
    <property type="project" value="UniProtKB-KW"/>
</dbReference>
<dbReference type="Pfam" id="PF00005">
    <property type="entry name" value="ABC_tran"/>
    <property type="match status" value="1"/>
</dbReference>
<organism evidence="11 12">
    <name type="scientific">Adineta steineri</name>
    <dbReference type="NCBI Taxonomy" id="433720"/>
    <lineage>
        <taxon>Eukaryota</taxon>
        <taxon>Metazoa</taxon>
        <taxon>Spiralia</taxon>
        <taxon>Gnathifera</taxon>
        <taxon>Rotifera</taxon>
        <taxon>Eurotatoria</taxon>
        <taxon>Bdelloidea</taxon>
        <taxon>Adinetida</taxon>
        <taxon>Adinetidae</taxon>
        <taxon>Adineta</taxon>
    </lineage>
</organism>
<feature type="transmembrane region" description="Helical" evidence="9">
    <location>
        <begin position="677"/>
        <end position="696"/>
    </location>
</feature>
<dbReference type="InterPro" id="IPR026082">
    <property type="entry name" value="ABCA"/>
</dbReference>
<name>A0A813NB18_9BILA</name>
<comment type="similarity">
    <text evidence="2">Belongs to the ABC transporter superfamily. ABCA family.</text>
</comment>
<sequence>MEMVPILEIPNESIEKSNVNHLEGFSLIWLNNNENVDIQSELRNIINHIETFEDVEECKNYIENTSENDRLVLVTNGEFGRQIVPSIHQLKQISSIYINSEDKQWTNDFPKIKGIHVKMDELVLQIHKHHKYPRKIEEPVWVNMFTTISGAEKSTTGINGQFAFSQLLLDCLLRLKSNENDRNELISYCEKEYEGNENELNHLHEFERSYSSDHVSWWYTRPSFFYKTLNAALRKQNIHMIYLYRSFIIDIQNQLENHQCQSATRVYRSQLISIDELNYLKNSVGQYVSPSSGLDPSDRRLLWDWLRSMKEGKTLLLTTHFMEESDALSDRIIIIANGVIKADGTSAKLKEQYGSGYKLIISKQCSCRTNDIKTELRNYLPKLKVETDISGGDVVFRTNQQPNDLFIQALHHLESMKRNNRIKNYGVQNSTMDDVFLNIIRDAEVKNDSNSTSLDPDTIEKQCLHVFHHQCCLSGLRYYLSQFHGLLVKTVLVRYRRWALTLIILLLPILYNLLSNLKSESQSDTGVFKMNINSLNPQTILYHADPSIKKYFLASINGAKLEQGSANISEMNENIWQRRIDRLYTYSDIYLGFNIPPPSGNTYKIQALSSHVISGYEVISLASNTFYKHALNDSNASIQTTLVYKNTGNFIKESLINQPSNLSGMPSCLKTILPSSLFPDLFVLYILFFYTTVFIISERKDSFLSLLNISGLHPASYWLFTYLFDMIISIIWFCYLLAVYRIFDVAFNGLPETKSSSEFPSSWNLRVHFYPLSILTALPTLPFAYLLTKLFKNDILGGITICFILILFHFVSIFLTFVAAIIESESVQKIIYWLFNIICPTINSQAIITYILARKSQFCRAIIAQISGDELDRSLFEFISDDTISWNIVILVLHIVVFLFLLIIIDSGLLQFSFSCFYKPNFDENILDDDVLTERRRVLEAQTHTFEDEENVDHLTVKNLVKYYPRRKVLAVDHLTFGARRGEAFGLLGYNGAGKTITFRTIVGDIMSTEGTAYIDEQNVRRRIRSTRQLGYCPQQDCSMDFLTVQDSLYLLARVRGVKTSRLKSIVETMSSLFLLDPFFNNYVHQLSGGTKRRLHTAIALIGPPLVAILDEPTTGVDPNARRQMQEIFLNAVKAKLTIILTSHSMDECERVCNRLGIIVRGQLACLGTIQHLKSKFGRGYTIEIKVRTTPEDTNAMVIQNVQRFLLSQRQYQIKVEEITHSTGLFQCGQRTPAELFQLLEENKQQLQIETYKISQTTLEQIFLSFGKQIQTSTDE</sequence>
<evidence type="ECO:0000313" key="12">
    <source>
        <dbReference type="Proteomes" id="UP000663860"/>
    </source>
</evidence>
<dbReference type="AlphaFoldDB" id="A0A813NB18"/>
<comment type="caution">
    <text evidence="11">The sequence shown here is derived from an EMBL/GenBank/DDBJ whole genome shotgun (WGS) entry which is preliminary data.</text>
</comment>
<comment type="subcellular location">
    <subcellularLocation>
        <location evidence="1">Membrane</location>
        <topology evidence="1">Multi-pass membrane protein</topology>
    </subcellularLocation>
</comment>
<evidence type="ECO:0000256" key="4">
    <source>
        <dbReference type="ARBA" id="ARBA00022692"/>
    </source>
</evidence>
<feature type="transmembrane region" description="Helical" evidence="9">
    <location>
        <begin position="717"/>
        <end position="743"/>
    </location>
</feature>
<evidence type="ECO:0000256" key="1">
    <source>
        <dbReference type="ARBA" id="ARBA00004141"/>
    </source>
</evidence>
<dbReference type="FunFam" id="3.40.50.300:FF:000335">
    <property type="entry name" value="ATP binding cassette subfamily A member 5"/>
    <property type="match status" value="1"/>
</dbReference>
<evidence type="ECO:0000256" key="5">
    <source>
        <dbReference type="ARBA" id="ARBA00022741"/>
    </source>
</evidence>
<dbReference type="PROSITE" id="PS50893">
    <property type="entry name" value="ABC_TRANSPORTER_2"/>
    <property type="match status" value="1"/>
</dbReference>